<evidence type="ECO:0000259" key="3">
    <source>
        <dbReference type="Pfam" id="PF02525"/>
    </source>
</evidence>
<protein>
    <submittedName>
        <fullName evidence="4">NADPH quinone oxidoreductase</fullName>
    </submittedName>
</protein>
<dbReference type="PANTHER" id="PTHR10204">
    <property type="entry name" value="NAD P H OXIDOREDUCTASE-RELATED"/>
    <property type="match status" value="1"/>
</dbReference>
<dbReference type="RefSeq" id="WP_034197565.1">
    <property type="nucleotide sequence ID" value="NZ_CABVQD010000025.1"/>
</dbReference>
<comment type="similarity">
    <text evidence="1">Belongs to the NAD(P)H dehydrogenase (quinone) family.</text>
</comment>
<evidence type="ECO:0000313" key="5">
    <source>
        <dbReference type="Proteomes" id="UP000494330"/>
    </source>
</evidence>
<dbReference type="Proteomes" id="UP000494330">
    <property type="component" value="Unassembled WGS sequence"/>
</dbReference>
<dbReference type="InterPro" id="IPR051545">
    <property type="entry name" value="NAD(P)H_dehydrogenase_qn"/>
</dbReference>
<gene>
    <name evidence="4" type="ORF">BPA30113_05521</name>
</gene>
<reference evidence="4 5" key="1">
    <citation type="submission" date="2019-09" db="EMBL/GenBank/DDBJ databases">
        <authorList>
            <person name="Depoorter E."/>
        </authorList>
    </citation>
    <scope>NUCLEOTIDE SEQUENCE [LARGE SCALE GENOMIC DNA]</scope>
    <source>
        <strain evidence="4">LMG 30113</strain>
    </source>
</reference>
<dbReference type="InterPro" id="IPR029039">
    <property type="entry name" value="Flavoprotein-like_sf"/>
</dbReference>
<sequence length="249" mass="27961">MSLLKDNIPRRVLLVHAHPEPQSFTSSMFHAARDVLLQAGDEVRTSDLYALDFNPVASASDFVARDNPDYLVYAKEQRSARDKGVLAADIAEEVDKVLWADLVILNFPIFWFSTPAILKGWIDRVFLSGPFYGGMRFYDRGGLKGKRAWVTATLGGRPHMFGKDAVHGELDAMLAHLLRGTLGYVGFDVLEPFFGYHIPYLDEAARAEIFDAFRDQVANWRTRPTLSFPSLDDFDERLYPRAASGGASR</sequence>
<feature type="domain" description="Flavodoxin-like fold" evidence="3">
    <location>
        <begin position="11"/>
        <end position="216"/>
    </location>
</feature>
<proteinExistence type="inferred from homology"/>
<keyword evidence="5" id="KW-1185">Reference proteome</keyword>
<evidence type="ECO:0000256" key="1">
    <source>
        <dbReference type="ARBA" id="ARBA00006252"/>
    </source>
</evidence>
<evidence type="ECO:0000313" key="4">
    <source>
        <dbReference type="EMBL" id="VWC17064.1"/>
    </source>
</evidence>
<name>A0A6J5EV05_9BURK</name>
<dbReference type="EMBL" id="CABVQD010000025">
    <property type="protein sequence ID" value="VWC17064.1"/>
    <property type="molecule type" value="Genomic_DNA"/>
</dbReference>
<dbReference type="Pfam" id="PF02525">
    <property type="entry name" value="Flavodoxin_2"/>
    <property type="match status" value="1"/>
</dbReference>
<keyword evidence="2" id="KW-0560">Oxidoreductase</keyword>
<dbReference type="PANTHER" id="PTHR10204:SF34">
    <property type="entry name" value="NAD(P)H DEHYDROGENASE [QUINONE] 1 ISOFORM 1"/>
    <property type="match status" value="1"/>
</dbReference>
<dbReference type="SUPFAM" id="SSF52218">
    <property type="entry name" value="Flavoproteins"/>
    <property type="match status" value="1"/>
</dbReference>
<dbReference type="Gene3D" id="3.40.50.360">
    <property type="match status" value="1"/>
</dbReference>
<dbReference type="AlphaFoldDB" id="A0A6J5EV05"/>
<dbReference type="GO" id="GO:0005829">
    <property type="term" value="C:cytosol"/>
    <property type="evidence" value="ECO:0007669"/>
    <property type="project" value="TreeGrafter"/>
</dbReference>
<dbReference type="GO" id="GO:0003955">
    <property type="term" value="F:NAD(P)H dehydrogenase (quinone) activity"/>
    <property type="evidence" value="ECO:0007669"/>
    <property type="project" value="TreeGrafter"/>
</dbReference>
<evidence type="ECO:0000256" key="2">
    <source>
        <dbReference type="ARBA" id="ARBA00023002"/>
    </source>
</evidence>
<dbReference type="InterPro" id="IPR003680">
    <property type="entry name" value="Flavodoxin_fold"/>
</dbReference>
<organism evidence="4 5">
    <name type="scientific">Burkholderia paludis</name>
    <dbReference type="NCBI Taxonomy" id="1506587"/>
    <lineage>
        <taxon>Bacteria</taxon>
        <taxon>Pseudomonadati</taxon>
        <taxon>Pseudomonadota</taxon>
        <taxon>Betaproteobacteria</taxon>
        <taxon>Burkholderiales</taxon>
        <taxon>Burkholderiaceae</taxon>
        <taxon>Burkholderia</taxon>
        <taxon>Burkholderia cepacia complex</taxon>
    </lineage>
</organism>
<accession>A0A6J5EV05</accession>